<reference evidence="5 6" key="1">
    <citation type="journal article" date="2012" name="BMC Genomics">
        <title>Comparative genomic analysis of human infective Trypanosoma cruzi lineages with the bat-restricted subspecies T. cruzi marinkellei.</title>
        <authorList>
            <person name="Franzen O."/>
            <person name="Talavera-Lopez C."/>
            <person name="Ochaya S."/>
            <person name="Butler C.E."/>
            <person name="Messenger L.A."/>
            <person name="Lewis M.D."/>
            <person name="Llewellyn M.S."/>
            <person name="Marinkelle C.J."/>
            <person name="Tyler K.M."/>
            <person name="Miles M.A."/>
            <person name="Andersson B."/>
        </authorList>
    </citation>
    <scope>NUCLEOTIDE SEQUENCE [LARGE SCALE GENOMIC DNA]</scope>
    <source>
        <strain evidence="5 6">B7</strain>
    </source>
</reference>
<feature type="transmembrane region" description="Helical" evidence="2">
    <location>
        <begin position="112"/>
        <end position="135"/>
    </location>
</feature>
<feature type="transmembrane region" description="Helical" evidence="2">
    <location>
        <begin position="372"/>
        <end position="394"/>
    </location>
</feature>
<dbReference type="OrthoDB" id="248693at2759"/>
<comment type="caution">
    <text evidence="5">The sequence shown here is derived from an EMBL/GenBank/DDBJ whole genome shotgun (WGS) entry which is preliminary data.</text>
</comment>
<dbReference type="EMBL" id="AHKC01021007">
    <property type="protein sequence ID" value="EKF26369.1"/>
    <property type="molecule type" value="Genomic_DNA"/>
</dbReference>
<dbReference type="Pfam" id="PF11038">
    <property type="entry name" value="DGF-1_5"/>
    <property type="match status" value="1"/>
</dbReference>
<feature type="transmembrane region" description="Helical" evidence="2">
    <location>
        <begin position="217"/>
        <end position="236"/>
    </location>
</feature>
<proteinExistence type="predicted"/>
<feature type="transmembrane region" description="Helical" evidence="2">
    <location>
        <begin position="406"/>
        <end position="431"/>
    </location>
</feature>
<keyword evidence="2" id="KW-0812">Transmembrane</keyword>
<feature type="region of interest" description="Disordered" evidence="1">
    <location>
        <begin position="447"/>
        <end position="481"/>
    </location>
</feature>
<protein>
    <submittedName>
        <fullName evidence="5">Dispersed gene family protein 1 (DGF-1), putative</fullName>
    </submittedName>
</protein>
<keyword evidence="6" id="KW-1185">Reference proteome</keyword>
<feature type="transmembrane region" description="Helical" evidence="2">
    <location>
        <begin position="248"/>
        <end position="269"/>
    </location>
</feature>
<dbReference type="AlphaFoldDB" id="K2MKY7"/>
<evidence type="ECO:0000259" key="3">
    <source>
        <dbReference type="Pfam" id="PF11038"/>
    </source>
</evidence>
<dbReference type="InterPro" id="IPR021282">
    <property type="entry name" value="Dispersed_gene_fam_prot1_dom5"/>
</dbReference>
<keyword evidence="2" id="KW-0472">Membrane</keyword>
<gene>
    <name evidence="5" type="ORF">MOQ_009942</name>
</gene>
<feature type="domain" description="Dispersed gene family protein 1 C-terminal" evidence="4">
    <location>
        <begin position="175"/>
        <end position="432"/>
    </location>
</feature>
<feature type="transmembrane region" description="Helical" evidence="2">
    <location>
        <begin position="346"/>
        <end position="365"/>
    </location>
</feature>
<dbReference type="Pfam" id="PF11040">
    <property type="entry name" value="DGF-1_C"/>
    <property type="match status" value="1"/>
</dbReference>
<dbReference type="Proteomes" id="UP000007350">
    <property type="component" value="Unassembled WGS sequence"/>
</dbReference>
<dbReference type="InterPro" id="IPR021053">
    <property type="entry name" value="Dispersed_gene_fam_prot1_C"/>
</dbReference>
<evidence type="ECO:0000259" key="4">
    <source>
        <dbReference type="Pfam" id="PF11040"/>
    </source>
</evidence>
<feature type="compositionally biased region" description="Polar residues" evidence="1">
    <location>
        <begin position="467"/>
        <end position="480"/>
    </location>
</feature>
<keyword evidence="2" id="KW-1133">Transmembrane helix</keyword>
<evidence type="ECO:0000313" key="6">
    <source>
        <dbReference type="Proteomes" id="UP000007350"/>
    </source>
</evidence>
<evidence type="ECO:0000256" key="2">
    <source>
        <dbReference type="SAM" id="Phobius"/>
    </source>
</evidence>
<evidence type="ECO:0000256" key="1">
    <source>
        <dbReference type="SAM" id="MobiDB-lite"/>
    </source>
</evidence>
<sequence length="520" mass="55537">MVVLPPPFRWARDPQLGTHLSFVPVSTAQPRGFGGPWGAMLCNATWVRNATNPSTVLELAVPVHRGYFIAADETIVIRCDAVAVSGGCKGLLLGSFTIASDTLPAAASALSAISGVVAGATAVAVVVTGGLGSILEMQALGVFARMPCALAQERASTVALPYFLSVFAALDPQWMVVGNALLVAVFGCMHYGVTAAFQRWRGVDAASAWAVMRFPSLTYVVAHAMHLGIFFGSVLALAMPDARVQHRVIGAVGVLYGAAFPAGVCYLIARHTGASFTKYWQFSRNPLPERLLYPVGYWCPAAQQRMYGGMLTNMRGSHVYWCVFQLSVLCVVGLIAAVHPPVGGCHVLYFCMAALLLVGAGVVAFTNMMRSAFLTVMHAAGFVLLAALCLISAANHLAPSDGGARAYVAMVLLLTAVVVAITVYSVVVWYAEDRHWQELREPQRGGLEALLRDDEESDEETRKPHEMTSSSYTSGTTVASSYRPPAQLQLMAGETRSDVLSLLDRISNASCSINYAPLDR</sequence>
<organism evidence="5 6">
    <name type="scientific">Trypanosoma cruzi marinkellei</name>
    <dbReference type="NCBI Taxonomy" id="85056"/>
    <lineage>
        <taxon>Eukaryota</taxon>
        <taxon>Discoba</taxon>
        <taxon>Euglenozoa</taxon>
        <taxon>Kinetoplastea</taxon>
        <taxon>Metakinetoplastina</taxon>
        <taxon>Trypanosomatida</taxon>
        <taxon>Trypanosomatidae</taxon>
        <taxon>Trypanosoma</taxon>
        <taxon>Schizotrypanum</taxon>
    </lineage>
</organism>
<evidence type="ECO:0000313" key="5">
    <source>
        <dbReference type="EMBL" id="EKF26369.1"/>
    </source>
</evidence>
<accession>K2MKY7</accession>
<feature type="transmembrane region" description="Helical" evidence="2">
    <location>
        <begin position="319"/>
        <end position="340"/>
    </location>
</feature>
<name>K2MKY7_TRYCR</name>
<feature type="transmembrane region" description="Helical" evidence="2">
    <location>
        <begin position="176"/>
        <end position="197"/>
    </location>
</feature>
<feature type="domain" description="Dispersed gene family protein 1" evidence="3">
    <location>
        <begin position="1"/>
        <end position="100"/>
    </location>
</feature>